<feature type="compositionally biased region" description="Basic residues" evidence="1">
    <location>
        <begin position="68"/>
        <end position="79"/>
    </location>
</feature>
<name>A0A0G1C6R9_9BACT</name>
<evidence type="ECO:0000256" key="1">
    <source>
        <dbReference type="SAM" id="MobiDB-lite"/>
    </source>
</evidence>
<reference evidence="2 3" key="1">
    <citation type="journal article" date="2015" name="Nature">
        <title>rRNA introns, odd ribosomes, and small enigmatic genomes across a large radiation of phyla.</title>
        <authorList>
            <person name="Brown C.T."/>
            <person name="Hug L.A."/>
            <person name="Thomas B.C."/>
            <person name="Sharon I."/>
            <person name="Castelle C.J."/>
            <person name="Singh A."/>
            <person name="Wilkins M.J."/>
            <person name="Williams K.H."/>
            <person name="Banfield J.F."/>
        </authorList>
    </citation>
    <scope>NUCLEOTIDE SEQUENCE [LARGE SCALE GENOMIC DNA]</scope>
</reference>
<feature type="region of interest" description="Disordered" evidence="1">
    <location>
        <begin position="58"/>
        <end position="79"/>
    </location>
</feature>
<evidence type="ECO:0000313" key="3">
    <source>
        <dbReference type="Proteomes" id="UP000034320"/>
    </source>
</evidence>
<evidence type="ECO:0000313" key="2">
    <source>
        <dbReference type="EMBL" id="KKS45333.1"/>
    </source>
</evidence>
<dbReference type="EMBL" id="LCDD01000042">
    <property type="protein sequence ID" value="KKS45333.1"/>
    <property type="molecule type" value="Genomic_DNA"/>
</dbReference>
<organism evidence="2 3">
    <name type="scientific">Candidatus Gottesmanbacteria bacterium GW2011_GWA2_42_18</name>
    <dbReference type="NCBI Taxonomy" id="1618442"/>
    <lineage>
        <taxon>Bacteria</taxon>
        <taxon>Candidatus Gottesmaniibacteriota</taxon>
    </lineage>
</organism>
<accession>A0A0G1C6R9</accession>
<proteinExistence type="predicted"/>
<protein>
    <submittedName>
        <fullName evidence="2">Uncharacterized protein</fullName>
    </submittedName>
</protein>
<dbReference type="Proteomes" id="UP000034320">
    <property type="component" value="Unassembled WGS sequence"/>
</dbReference>
<sequence length="79" mass="9071">MSEGSPCIRCGKLRIVAKTWQEEVNGAKVTVTQTVCPDPECQKIVESELKKKMEKIANIQKESQERRSRIRRGRKQANK</sequence>
<gene>
    <name evidence="2" type="ORF">UV09_C0042G0002</name>
</gene>
<dbReference type="AlphaFoldDB" id="A0A0G1C6R9"/>
<comment type="caution">
    <text evidence="2">The sequence shown here is derived from an EMBL/GenBank/DDBJ whole genome shotgun (WGS) entry which is preliminary data.</text>
</comment>